<dbReference type="InterPro" id="IPR035965">
    <property type="entry name" value="PAS-like_dom_sf"/>
</dbReference>
<name>A0A139BSM8_9PROT</name>
<feature type="domain" description="PAC" evidence="3">
    <location>
        <begin position="172"/>
        <end position="222"/>
    </location>
</feature>
<feature type="domain" description="PAC" evidence="3">
    <location>
        <begin position="420"/>
        <end position="467"/>
    </location>
</feature>
<dbReference type="InterPro" id="IPR013656">
    <property type="entry name" value="PAS_4"/>
</dbReference>
<accession>A0A139BSM8</accession>
<proteinExistence type="predicted"/>
<dbReference type="InterPro" id="IPR013655">
    <property type="entry name" value="PAS_fold_3"/>
</dbReference>
<dbReference type="EMBL" id="LSLI01000046">
    <property type="protein sequence ID" value="KXS31994.1"/>
    <property type="molecule type" value="Genomic_DNA"/>
</dbReference>
<dbReference type="PANTHER" id="PTHR46663">
    <property type="entry name" value="DIGUANYLATE CYCLASE DGCT-RELATED"/>
    <property type="match status" value="1"/>
</dbReference>
<dbReference type="CDD" id="cd00130">
    <property type="entry name" value="PAS"/>
    <property type="match status" value="3"/>
</dbReference>
<dbReference type="SUPFAM" id="SSF55785">
    <property type="entry name" value="PYP-like sensor domain (PAS domain)"/>
    <property type="match status" value="3"/>
</dbReference>
<gene>
    <name evidence="4" type="ORF">AWT59_1862</name>
</gene>
<feature type="non-terminal residue" evidence="4">
    <location>
        <position position="467"/>
    </location>
</feature>
<keyword evidence="1" id="KW-0472">Membrane</keyword>
<feature type="domain" description="PAC" evidence="3">
    <location>
        <begin position="298"/>
        <end position="351"/>
    </location>
</feature>
<evidence type="ECO:0000259" key="3">
    <source>
        <dbReference type="PROSITE" id="PS50113"/>
    </source>
</evidence>
<dbReference type="Proteomes" id="UP000070578">
    <property type="component" value="Unassembled WGS sequence"/>
</dbReference>
<dbReference type="Pfam" id="PF13426">
    <property type="entry name" value="PAS_9"/>
    <property type="match status" value="1"/>
</dbReference>
<dbReference type="AlphaFoldDB" id="A0A139BSM8"/>
<dbReference type="SMART" id="SM00086">
    <property type="entry name" value="PAC"/>
    <property type="match status" value="2"/>
</dbReference>
<feature type="domain" description="PAS" evidence="2">
    <location>
        <begin position="106"/>
        <end position="175"/>
    </location>
</feature>
<protein>
    <submittedName>
        <fullName evidence="4">Diguanylate cyclase/phosphodiesterase with PAS/PAC sensor(S)</fullName>
    </submittedName>
</protein>
<evidence type="ECO:0000313" key="5">
    <source>
        <dbReference type="Proteomes" id="UP000070578"/>
    </source>
</evidence>
<dbReference type="PANTHER" id="PTHR46663:SF3">
    <property type="entry name" value="SLL0267 PROTEIN"/>
    <property type="match status" value="1"/>
</dbReference>
<dbReference type="Pfam" id="PF08448">
    <property type="entry name" value="PAS_4"/>
    <property type="match status" value="1"/>
</dbReference>
<dbReference type="Gene3D" id="3.30.450.20">
    <property type="entry name" value="PAS domain"/>
    <property type="match status" value="3"/>
</dbReference>
<evidence type="ECO:0000256" key="1">
    <source>
        <dbReference type="SAM" id="Phobius"/>
    </source>
</evidence>
<comment type="caution">
    <text evidence="4">The sequence shown here is derived from an EMBL/GenBank/DDBJ whole genome shotgun (WGS) entry which is preliminary data.</text>
</comment>
<dbReference type="InterPro" id="IPR000700">
    <property type="entry name" value="PAS-assoc_C"/>
</dbReference>
<dbReference type="InterPro" id="IPR052163">
    <property type="entry name" value="DGC-Regulatory_Protein"/>
</dbReference>
<dbReference type="InterPro" id="IPR001610">
    <property type="entry name" value="PAC"/>
</dbReference>
<sequence length="467" mass="52620">MNHAQLAGIFSKHTMKQLLKFLNKPSGAVIAVGAVILLAALLIAALIEHLPRTILRDGHTARMLFEFAGPALLVILVSPALLFLVFRPMRTRLAELGGLHNKIEQAHREWLSALDSVDDPIFLHDKDFRILRCNKAYQRCAGVAYHKLLGKPYHEVFPKSHAPLPGALHAPEKNEAEEVVVDGRIYRSRNSTIKDAQGTYLYSVHILEDVTETRRAREALRENEEQFALAFAATNLAWFDLNIKSGEIRVSPEYPGMLGFDPATFQTSLRNWIDNIHPDDRDAVLKSVNVCLSSNKPVATEYRRRTQSGEWLWMYSSGKVVEWDDAQKPARMAGIHMNIAERKQAESDLHLTAAAFESHESMMITDANGVIVRVNRAFTENTGYTADEIVGQTPRVLKSGRHNAEFYRTMWETIVRTGRWRGEVWDKRKSGEIYPGLLTISAVKGSDGGVTHYIGSHIDITERKAHR</sequence>
<dbReference type="SMART" id="SM00091">
    <property type="entry name" value="PAS"/>
    <property type="match status" value="3"/>
</dbReference>
<dbReference type="PROSITE" id="PS50112">
    <property type="entry name" value="PAS"/>
    <property type="match status" value="2"/>
</dbReference>
<feature type="domain" description="PAS" evidence="2">
    <location>
        <begin position="362"/>
        <end position="393"/>
    </location>
</feature>
<dbReference type="Pfam" id="PF08447">
    <property type="entry name" value="PAS_3"/>
    <property type="match status" value="1"/>
</dbReference>
<evidence type="ECO:0000259" key="2">
    <source>
        <dbReference type="PROSITE" id="PS50112"/>
    </source>
</evidence>
<dbReference type="InterPro" id="IPR000014">
    <property type="entry name" value="PAS"/>
</dbReference>
<reference evidence="4 5" key="1">
    <citation type="submission" date="2016-02" db="EMBL/GenBank/DDBJ databases">
        <authorList>
            <person name="Wen L."/>
            <person name="He K."/>
            <person name="Yang H."/>
        </authorList>
    </citation>
    <scope>NUCLEOTIDE SEQUENCE [LARGE SCALE GENOMIC DNA]</scope>
    <source>
        <strain evidence="4">ShG14-8</strain>
    </source>
</reference>
<keyword evidence="1" id="KW-0812">Transmembrane</keyword>
<dbReference type="NCBIfam" id="TIGR00229">
    <property type="entry name" value="sensory_box"/>
    <property type="match status" value="3"/>
</dbReference>
<keyword evidence="1" id="KW-1133">Transmembrane helix</keyword>
<dbReference type="PROSITE" id="PS50113">
    <property type="entry name" value="PAC"/>
    <property type="match status" value="3"/>
</dbReference>
<reference evidence="4 5" key="2">
    <citation type="submission" date="2016-03" db="EMBL/GenBank/DDBJ databases">
        <title>New uncultured bacterium of the family Gallionellaceae from acid mine drainage: description and reconstruction of genome based on metagenomic analysis of microbial community.</title>
        <authorList>
            <person name="Kadnikov V."/>
            <person name="Ivasenko D."/>
            <person name="Beletsky A."/>
            <person name="Mardanov A."/>
            <person name="Danilova E."/>
            <person name="Pimenov N."/>
            <person name="Karnachuk O."/>
            <person name="Ravin N."/>
        </authorList>
    </citation>
    <scope>NUCLEOTIDE SEQUENCE [LARGE SCALE GENOMIC DNA]</scope>
    <source>
        <strain evidence="4">ShG14-8</strain>
    </source>
</reference>
<feature type="transmembrane region" description="Helical" evidence="1">
    <location>
        <begin position="67"/>
        <end position="86"/>
    </location>
</feature>
<organism evidence="4 5">
    <name type="scientific">Candidatus Gallionella acididurans</name>
    <dbReference type="NCBI Taxonomy" id="1796491"/>
    <lineage>
        <taxon>Bacteria</taxon>
        <taxon>Pseudomonadati</taxon>
        <taxon>Pseudomonadota</taxon>
        <taxon>Betaproteobacteria</taxon>
        <taxon>Nitrosomonadales</taxon>
        <taxon>Gallionellaceae</taxon>
        <taxon>Gallionella</taxon>
    </lineage>
</organism>
<feature type="transmembrane region" description="Helical" evidence="1">
    <location>
        <begin position="21"/>
        <end position="47"/>
    </location>
</feature>
<evidence type="ECO:0000313" key="4">
    <source>
        <dbReference type="EMBL" id="KXS31994.1"/>
    </source>
</evidence>